<dbReference type="Proteomes" id="UP000085678">
    <property type="component" value="Unplaced"/>
</dbReference>
<evidence type="ECO:0000256" key="1">
    <source>
        <dbReference type="ARBA" id="ARBA00004370"/>
    </source>
</evidence>
<accession>A0A1S3JB26</accession>
<keyword evidence="4 6" id="KW-1133">Transmembrane helix</keyword>
<name>A0A1S3JB26_LINAN</name>
<sequence length="126" mass="13040">MENPNAPPTYDTQPGYVGVGGTQQTMVMTAPAGGTVIINQAAESRPSSYLGFSIFVMLCCNLLFGIIALIFSVMSSSAADDNDFASARTKGKVALGLNITGMLVTVLIVVVVVALVVSNPLLLLMG</sequence>
<feature type="transmembrane region" description="Helical" evidence="6">
    <location>
        <begin position="95"/>
        <end position="117"/>
    </location>
</feature>
<dbReference type="InterPro" id="IPR007593">
    <property type="entry name" value="CD225/Dispanin_fam"/>
</dbReference>
<dbReference type="PANTHER" id="PTHR14948">
    <property type="entry name" value="NG5"/>
    <property type="match status" value="1"/>
</dbReference>
<dbReference type="RefSeq" id="XP_013407602.1">
    <property type="nucleotide sequence ID" value="XM_013552148.1"/>
</dbReference>
<evidence type="ECO:0000256" key="5">
    <source>
        <dbReference type="ARBA" id="ARBA00023136"/>
    </source>
</evidence>
<gene>
    <name evidence="8" type="primary">LOC106171702</name>
</gene>
<evidence type="ECO:0000256" key="4">
    <source>
        <dbReference type="ARBA" id="ARBA00022989"/>
    </source>
</evidence>
<dbReference type="STRING" id="7574.A0A1S3JB26"/>
<dbReference type="Pfam" id="PF04505">
    <property type="entry name" value="CD225"/>
    <property type="match status" value="1"/>
</dbReference>
<dbReference type="AlphaFoldDB" id="A0A1S3JB26"/>
<protein>
    <submittedName>
        <fullName evidence="8">Transmembrane protein 233</fullName>
    </submittedName>
</protein>
<dbReference type="InterPro" id="IPR051423">
    <property type="entry name" value="CD225/Dispanin"/>
</dbReference>
<proteinExistence type="inferred from homology"/>
<dbReference type="InParanoid" id="A0A1S3JB26"/>
<reference evidence="8" key="1">
    <citation type="submission" date="2025-08" db="UniProtKB">
        <authorList>
            <consortium name="RefSeq"/>
        </authorList>
    </citation>
    <scope>IDENTIFICATION</scope>
    <source>
        <tissue evidence="8">Gonads</tissue>
    </source>
</reference>
<evidence type="ECO:0000313" key="7">
    <source>
        <dbReference type="Proteomes" id="UP000085678"/>
    </source>
</evidence>
<dbReference type="GO" id="GO:0016020">
    <property type="term" value="C:membrane"/>
    <property type="evidence" value="ECO:0007669"/>
    <property type="project" value="UniProtKB-SubCell"/>
</dbReference>
<keyword evidence="7" id="KW-1185">Reference proteome</keyword>
<dbReference type="OrthoDB" id="10038436at2759"/>
<keyword evidence="5 6" id="KW-0472">Membrane</keyword>
<dbReference type="PANTHER" id="PTHR14948:SF25">
    <property type="entry name" value="DUF4190 DOMAIN-CONTAINING PROTEIN"/>
    <property type="match status" value="1"/>
</dbReference>
<comment type="subcellular location">
    <subcellularLocation>
        <location evidence="1">Membrane</location>
    </subcellularLocation>
</comment>
<comment type="similarity">
    <text evidence="2">Belongs to the CD225/Dispanin family.</text>
</comment>
<organism evidence="7 8">
    <name type="scientific">Lingula anatina</name>
    <name type="common">Brachiopod</name>
    <name type="synonym">Lingula unguis</name>
    <dbReference type="NCBI Taxonomy" id="7574"/>
    <lineage>
        <taxon>Eukaryota</taxon>
        <taxon>Metazoa</taxon>
        <taxon>Spiralia</taxon>
        <taxon>Lophotrochozoa</taxon>
        <taxon>Brachiopoda</taxon>
        <taxon>Linguliformea</taxon>
        <taxon>Lingulata</taxon>
        <taxon>Lingulida</taxon>
        <taxon>Linguloidea</taxon>
        <taxon>Lingulidae</taxon>
        <taxon>Lingula</taxon>
    </lineage>
</organism>
<dbReference type="GeneID" id="106171702"/>
<evidence type="ECO:0000256" key="3">
    <source>
        <dbReference type="ARBA" id="ARBA00022692"/>
    </source>
</evidence>
<evidence type="ECO:0000256" key="2">
    <source>
        <dbReference type="ARBA" id="ARBA00006843"/>
    </source>
</evidence>
<dbReference type="KEGG" id="lak:106171702"/>
<evidence type="ECO:0000256" key="6">
    <source>
        <dbReference type="SAM" id="Phobius"/>
    </source>
</evidence>
<keyword evidence="3 6" id="KW-0812">Transmembrane</keyword>
<evidence type="ECO:0000313" key="8">
    <source>
        <dbReference type="RefSeq" id="XP_013407602.1"/>
    </source>
</evidence>
<feature type="transmembrane region" description="Helical" evidence="6">
    <location>
        <begin position="49"/>
        <end position="74"/>
    </location>
</feature>